<evidence type="ECO:0000313" key="10">
    <source>
        <dbReference type="Proteomes" id="UP000694522"/>
    </source>
</evidence>
<dbReference type="PROSITE" id="PS51828">
    <property type="entry name" value="PTX_2"/>
    <property type="match status" value="1"/>
</dbReference>
<feature type="region of interest" description="Disordered" evidence="7">
    <location>
        <begin position="122"/>
        <end position="185"/>
    </location>
</feature>
<dbReference type="PRINTS" id="PR00895">
    <property type="entry name" value="PENTAXIN"/>
</dbReference>
<protein>
    <submittedName>
        <fullName evidence="9">Pentraxin 4</fullName>
    </submittedName>
</protein>
<organism evidence="9 10">
    <name type="scientific">Amazona collaria</name>
    <name type="common">yellow-billed parrot</name>
    <dbReference type="NCBI Taxonomy" id="241587"/>
    <lineage>
        <taxon>Eukaryota</taxon>
        <taxon>Metazoa</taxon>
        <taxon>Chordata</taxon>
        <taxon>Craniata</taxon>
        <taxon>Vertebrata</taxon>
        <taxon>Euteleostomi</taxon>
        <taxon>Archelosauria</taxon>
        <taxon>Archosauria</taxon>
        <taxon>Dinosauria</taxon>
        <taxon>Saurischia</taxon>
        <taxon>Theropoda</taxon>
        <taxon>Coelurosauria</taxon>
        <taxon>Aves</taxon>
        <taxon>Neognathae</taxon>
        <taxon>Neoaves</taxon>
        <taxon>Telluraves</taxon>
        <taxon>Australaves</taxon>
        <taxon>Psittaciformes</taxon>
        <taxon>Psittacidae</taxon>
        <taxon>Amazona</taxon>
    </lineage>
</organism>
<proteinExistence type="predicted"/>
<evidence type="ECO:0000256" key="5">
    <source>
        <dbReference type="ARBA" id="ARBA00023180"/>
    </source>
</evidence>
<dbReference type="PANTHER" id="PTHR19277">
    <property type="entry name" value="PENTRAXIN"/>
    <property type="match status" value="1"/>
</dbReference>
<comment type="caution">
    <text evidence="6">Lacks conserved residue(s) required for the propagation of feature annotation.</text>
</comment>
<keyword evidence="4" id="KW-1015">Disulfide bond</keyword>
<feature type="domain" description="Pentraxin (PTX)" evidence="8">
    <location>
        <begin position="236"/>
        <end position="442"/>
    </location>
</feature>
<accession>A0A8B9FL14</accession>
<evidence type="ECO:0000256" key="2">
    <source>
        <dbReference type="ARBA" id="ARBA00022723"/>
    </source>
</evidence>
<feature type="compositionally biased region" description="Basic and acidic residues" evidence="7">
    <location>
        <begin position="173"/>
        <end position="185"/>
    </location>
</feature>
<reference evidence="9" key="1">
    <citation type="submission" date="2025-08" db="UniProtKB">
        <authorList>
            <consortium name="Ensembl"/>
        </authorList>
    </citation>
    <scope>IDENTIFICATION</scope>
</reference>
<dbReference type="SMART" id="SM00159">
    <property type="entry name" value="PTX"/>
    <property type="match status" value="1"/>
</dbReference>
<dbReference type="InterPro" id="IPR030476">
    <property type="entry name" value="Pentaxin_CS"/>
</dbReference>
<dbReference type="Ensembl" id="ENSACOT00000009409.1">
    <property type="protein sequence ID" value="ENSACOP00000009095.1"/>
    <property type="gene ID" value="ENSACOG00000006367.1"/>
</dbReference>
<sequence>TEPRVTAPRGRSRGCGFTPPRPAPLQFQRLQEVTLSHLQSIAGNYNISYSIDGRFRALAEQAEAATTARAALGAELARLATAGRRLHRRLKRLEGAVGALSPLHRLLTHPLGALVEAGTKTHSPLDAARSWGSQQEREPHGRVAPSTPSPRRPKARRWQQRQEDGGHWLPADAGHDGATREDAEPPHNAALGAQAVALVLPTVTMVPQKQPPAPQQPGEGRYRLPTPASTPPACHSGAVLHFPNTSAEHVAILGLGPRRGLQELSLCAWVATPAPCLGALLSYITEDSGSELAMRGCSRDLPGSTQFAIGDGQLRELPVTPLLDGEWHHLCLTWSSGQGQYRFYVDRRLLAAGSGFRQGYEIPAGGSVVLGEEQEHPGRDLSTAAAFVGHLAGFALWSRALLPGEVASMATSRGLPCGPLLTLADASLRGGVRRVACPCLQHCL</sequence>
<comment type="cofactor">
    <cofactor evidence="1">
        <name>Ca(2+)</name>
        <dbReference type="ChEBI" id="CHEBI:29108"/>
    </cofactor>
</comment>
<keyword evidence="5" id="KW-0325">Glycoprotein</keyword>
<dbReference type="Proteomes" id="UP000694522">
    <property type="component" value="Unplaced"/>
</dbReference>
<keyword evidence="3" id="KW-0106">Calcium</keyword>
<evidence type="ECO:0000256" key="6">
    <source>
        <dbReference type="PROSITE-ProRule" id="PRU01172"/>
    </source>
</evidence>
<dbReference type="GO" id="GO:0046872">
    <property type="term" value="F:metal ion binding"/>
    <property type="evidence" value="ECO:0007669"/>
    <property type="project" value="UniProtKB-KW"/>
</dbReference>
<evidence type="ECO:0000256" key="1">
    <source>
        <dbReference type="ARBA" id="ARBA00001913"/>
    </source>
</evidence>
<keyword evidence="10" id="KW-1185">Reference proteome</keyword>
<evidence type="ECO:0000256" key="4">
    <source>
        <dbReference type="ARBA" id="ARBA00023157"/>
    </source>
</evidence>
<dbReference type="Gene3D" id="2.60.120.200">
    <property type="match status" value="1"/>
</dbReference>
<dbReference type="Pfam" id="PF00354">
    <property type="entry name" value="Pentaxin"/>
    <property type="match status" value="1"/>
</dbReference>
<dbReference type="InterPro" id="IPR051360">
    <property type="entry name" value="Neuronal_Pentraxin_Related"/>
</dbReference>
<keyword evidence="2" id="KW-0479">Metal-binding</keyword>
<dbReference type="PROSITE" id="PS00289">
    <property type="entry name" value="PTX_1"/>
    <property type="match status" value="1"/>
</dbReference>
<dbReference type="InterPro" id="IPR001759">
    <property type="entry name" value="PTX_dom"/>
</dbReference>
<evidence type="ECO:0000259" key="8">
    <source>
        <dbReference type="PROSITE" id="PS51828"/>
    </source>
</evidence>
<evidence type="ECO:0000313" key="9">
    <source>
        <dbReference type="Ensembl" id="ENSACOP00000009095.1"/>
    </source>
</evidence>
<dbReference type="PANTHER" id="PTHR19277:SF122">
    <property type="entry name" value="PENTRAXIN-4"/>
    <property type="match status" value="1"/>
</dbReference>
<dbReference type="SUPFAM" id="SSF49899">
    <property type="entry name" value="Concanavalin A-like lectins/glucanases"/>
    <property type="match status" value="1"/>
</dbReference>
<name>A0A8B9FL14_9PSIT</name>
<dbReference type="InterPro" id="IPR013320">
    <property type="entry name" value="ConA-like_dom_sf"/>
</dbReference>
<dbReference type="AlphaFoldDB" id="A0A8B9FL14"/>
<evidence type="ECO:0000256" key="7">
    <source>
        <dbReference type="SAM" id="MobiDB-lite"/>
    </source>
</evidence>
<evidence type="ECO:0000256" key="3">
    <source>
        <dbReference type="ARBA" id="ARBA00022837"/>
    </source>
</evidence>
<reference evidence="9" key="2">
    <citation type="submission" date="2025-09" db="UniProtKB">
        <authorList>
            <consortium name="Ensembl"/>
        </authorList>
    </citation>
    <scope>IDENTIFICATION</scope>
</reference>